<feature type="region of interest" description="Disordered" evidence="2">
    <location>
        <begin position="81"/>
        <end position="151"/>
    </location>
</feature>
<organism evidence="3 4">
    <name type="scientific">Parasponia andersonii</name>
    <name type="common">Sponia andersonii</name>
    <dbReference type="NCBI Taxonomy" id="3476"/>
    <lineage>
        <taxon>Eukaryota</taxon>
        <taxon>Viridiplantae</taxon>
        <taxon>Streptophyta</taxon>
        <taxon>Embryophyta</taxon>
        <taxon>Tracheophyta</taxon>
        <taxon>Spermatophyta</taxon>
        <taxon>Magnoliopsida</taxon>
        <taxon>eudicotyledons</taxon>
        <taxon>Gunneridae</taxon>
        <taxon>Pentapetalae</taxon>
        <taxon>rosids</taxon>
        <taxon>fabids</taxon>
        <taxon>Rosales</taxon>
        <taxon>Cannabaceae</taxon>
        <taxon>Parasponia</taxon>
    </lineage>
</organism>
<reference evidence="4" key="1">
    <citation type="submission" date="2016-06" db="EMBL/GenBank/DDBJ databases">
        <title>Parallel loss of symbiosis genes in relatives of nitrogen-fixing non-legume Parasponia.</title>
        <authorList>
            <person name="Van Velzen R."/>
            <person name="Holmer R."/>
            <person name="Bu F."/>
            <person name="Rutten L."/>
            <person name="Van Zeijl A."/>
            <person name="Liu W."/>
            <person name="Santuari L."/>
            <person name="Cao Q."/>
            <person name="Sharma T."/>
            <person name="Shen D."/>
            <person name="Roswanjaya Y."/>
            <person name="Wardhani T."/>
            <person name="Kalhor M.S."/>
            <person name="Jansen J."/>
            <person name="Van den Hoogen J."/>
            <person name="Gungor B."/>
            <person name="Hartog M."/>
            <person name="Hontelez J."/>
            <person name="Verver J."/>
            <person name="Yang W.-C."/>
            <person name="Schijlen E."/>
            <person name="Repin R."/>
            <person name="Schilthuizen M."/>
            <person name="Schranz E."/>
            <person name="Heidstra R."/>
            <person name="Miyata K."/>
            <person name="Fedorova E."/>
            <person name="Kohlen W."/>
            <person name="Bisseling T."/>
            <person name="Smit S."/>
            <person name="Geurts R."/>
        </authorList>
    </citation>
    <scope>NUCLEOTIDE SEQUENCE [LARGE SCALE GENOMIC DNA]</scope>
    <source>
        <strain evidence="4">cv. WU1-14</strain>
    </source>
</reference>
<feature type="coiled-coil region" evidence="1">
    <location>
        <begin position="15"/>
        <end position="59"/>
    </location>
</feature>
<proteinExistence type="predicted"/>
<dbReference type="AlphaFoldDB" id="A0A2P5ACY2"/>
<dbReference type="Proteomes" id="UP000237105">
    <property type="component" value="Unassembled WGS sequence"/>
</dbReference>
<keyword evidence="4" id="KW-1185">Reference proteome</keyword>
<evidence type="ECO:0000256" key="1">
    <source>
        <dbReference type="SAM" id="Coils"/>
    </source>
</evidence>
<accession>A0A2P5ACY2</accession>
<evidence type="ECO:0000313" key="4">
    <source>
        <dbReference type="Proteomes" id="UP000237105"/>
    </source>
</evidence>
<feature type="non-terminal residue" evidence="3">
    <location>
        <position position="391"/>
    </location>
</feature>
<keyword evidence="1" id="KW-0175">Coiled coil</keyword>
<evidence type="ECO:0000256" key="2">
    <source>
        <dbReference type="SAM" id="MobiDB-lite"/>
    </source>
</evidence>
<comment type="caution">
    <text evidence="3">The sequence shown here is derived from an EMBL/GenBank/DDBJ whole genome shotgun (WGS) entry which is preliminary data.</text>
</comment>
<protein>
    <submittedName>
        <fullName evidence="3">Uncharacterized protein</fullName>
    </submittedName>
</protein>
<gene>
    <name evidence="3" type="ORF">PanWU01x14_344660</name>
</gene>
<dbReference type="EMBL" id="JXTB01000661">
    <property type="protein sequence ID" value="PON34404.1"/>
    <property type="molecule type" value="Genomic_DNA"/>
</dbReference>
<evidence type="ECO:0000313" key="3">
    <source>
        <dbReference type="EMBL" id="PON34404.1"/>
    </source>
</evidence>
<name>A0A2P5ACY2_PARAD</name>
<sequence length="391" mass="43745">MRLAFIAHDKAVEDAKEARKAEATAKLEAHSLQRRLDRSHEAELRLVVLKDRLADAEKLKTRDEMSITYPANVLEMLATEKDGPSTSAPGAIELIPTSGPPDRTLEALDIQPSLRVSTGEGSGTVIVSSDESDPATPPSTRAGPSAGIGRAPVDGEFDPCVWLDFSNTKWDRARNQLQGLVDHCLDPSLQRRRPGLGSYWEQIRHYHSDVSLRVCSRPIPTLLSFSSSCSLKCSLGDPLASFWVAHPFSLRTFSRVIGKCFIARFESQSTIVFELFPLRTFSRVVDERRDFHSTSIFEVYWQVFIGQLFPLSMFSRVVDERHDSHSTSVFELFPLRTFSRVVDERSDSHSTSVFEVCCIFSLRKENVGSAAMGRPSSVAAWYLLPSQLEHQ</sequence>